<dbReference type="CDD" id="cd04081">
    <property type="entry name" value="CBM35_galactosidase-like"/>
    <property type="match status" value="1"/>
</dbReference>
<comment type="caution">
    <text evidence="2">The sequence shown here is derived from an EMBL/GenBank/DDBJ whole genome shotgun (WGS) entry which is preliminary data.</text>
</comment>
<dbReference type="Proteomes" id="UP001519332">
    <property type="component" value="Unassembled WGS sequence"/>
</dbReference>
<dbReference type="Gene3D" id="3.20.20.80">
    <property type="entry name" value="Glycosidases"/>
    <property type="match status" value="1"/>
</dbReference>
<dbReference type="InterPro" id="IPR008979">
    <property type="entry name" value="Galactose-bd-like_sf"/>
</dbReference>
<evidence type="ECO:0000313" key="2">
    <source>
        <dbReference type="EMBL" id="MBP2326028.1"/>
    </source>
</evidence>
<feature type="domain" description="CBM6" evidence="1">
    <location>
        <begin position="678"/>
        <end position="812"/>
    </location>
</feature>
<evidence type="ECO:0000313" key="3">
    <source>
        <dbReference type="Proteomes" id="UP001519332"/>
    </source>
</evidence>
<keyword evidence="3" id="KW-1185">Reference proteome</keyword>
<dbReference type="RefSeq" id="WP_209643149.1">
    <property type="nucleotide sequence ID" value="NZ_JAGINW010000001.1"/>
</dbReference>
<proteinExistence type="predicted"/>
<gene>
    <name evidence="2" type="ORF">JOF56_006413</name>
</gene>
<protein>
    <recommendedName>
        <fullName evidence="1">CBM6 domain-containing protein</fullName>
    </recommendedName>
</protein>
<evidence type="ECO:0000259" key="1">
    <source>
        <dbReference type="PROSITE" id="PS51175"/>
    </source>
</evidence>
<dbReference type="SUPFAM" id="SSF49785">
    <property type="entry name" value="Galactose-binding domain-like"/>
    <property type="match status" value="2"/>
</dbReference>
<sequence>MLALTLFSPLPAAAQAEQLIVDLGKTAGPVLHGGNGSLYGLSDDGVPSDNLLAPLKITSIAQKAPDGLQHPNGDALAVADSFRRNGGGDIQVYMQDIYKEWPYEDLGIADYLSKVDVMVRKIAASPHRKAMIYVPFNEPDAIWYGLGVGDQATYERNRDRFFADWKTVYQRIRALDPGARIAGPNETAYHGRLMADFLAWTKANNVLPDVITWHELSSSSLRTYRASYRAYRDLERANGISPRVISINEYANRRDLSVPGQMVQWVSMFEDTKVYADQPYWDIAGNLDGNTVGTNSPNGSWWFFRWYAGMSGQTVSVTPPKPETIDTLQGLASVDRNRRQAHVLVGGTNGSADVVLRGADRSVFGSKVVVTVEEAAWTGYEGTSAPPKVLRRAVQPIGANGSLTVPLTGMKQMSAYRIVLTPAGIGAPQAASVPWSADYEAENAAITSGTVYTQGTVSNPNGYAASGTKDVGSLNRPDSKVDFTVSVPSAGTYSLRILYGNQTDAPARQVVKVDGVQVGLAEYPRTLNWTYRAAVDMPVKLTAGTHTLSLAKDRGEVTLDKIELSAVPAPGTDYPATLAETSGNALYCYFSGLGEVLLPSGSKSIFDVYAPTAGYYEIKSDHSGLATLEIGKTRIGTLKSSTRVFLIAGINRVSVVSNALTVMRGLRVTPAADQTGVTALEAENATLAGVARVADNIYASGGKAVGYIGTGAANTLTFNGVQAPRAGNYVLIVHYANDERAGSGNYNTNVVSRTADISVNGGPAQRATFRNTYSWNQFWSLAIPVTLKAGSNSLSFANATTYAPDIDRIELAPLS</sequence>
<organism evidence="2 3">
    <name type="scientific">Kibdelosporangium banguiense</name>
    <dbReference type="NCBI Taxonomy" id="1365924"/>
    <lineage>
        <taxon>Bacteria</taxon>
        <taxon>Bacillati</taxon>
        <taxon>Actinomycetota</taxon>
        <taxon>Actinomycetes</taxon>
        <taxon>Pseudonocardiales</taxon>
        <taxon>Pseudonocardiaceae</taxon>
        <taxon>Kibdelosporangium</taxon>
    </lineage>
</organism>
<dbReference type="PROSITE" id="PS51175">
    <property type="entry name" value="CBM6"/>
    <property type="match status" value="2"/>
</dbReference>
<accession>A0ABS4TNP1</accession>
<name>A0ABS4TNP1_9PSEU</name>
<dbReference type="InterPro" id="IPR005084">
    <property type="entry name" value="CBM6"/>
</dbReference>
<dbReference type="Pfam" id="PF16990">
    <property type="entry name" value="CBM_35"/>
    <property type="match status" value="1"/>
</dbReference>
<dbReference type="Gene3D" id="2.60.120.260">
    <property type="entry name" value="Galactose-binding domain-like"/>
    <property type="match status" value="2"/>
</dbReference>
<feature type="domain" description="CBM6" evidence="1">
    <location>
        <begin position="437"/>
        <end position="565"/>
    </location>
</feature>
<dbReference type="InterPro" id="IPR017853">
    <property type="entry name" value="GH"/>
</dbReference>
<dbReference type="SUPFAM" id="SSF51445">
    <property type="entry name" value="(Trans)glycosidases"/>
    <property type="match status" value="1"/>
</dbReference>
<reference evidence="2 3" key="1">
    <citation type="submission" date="2021-03" db="EMBL/GenBank/DDBJ databases">
        <title>Sequencing the genomes of 1000 actinobacteria strains.</title>
        <authorList>
            <person name="Klenk H.-P."/>
        </authorList>
    </citation>
    <scope>NUCLEOTIDE SEQUENCE [LARGE SCALE GENOMIC DNA]</scope>
    <source>
        <strain evidence="2 3">DSM 46670</strain>
    </source>
</reference>
<dbReference type="EMBL" id="JAGINW010000001">
    <property type="protein sequence ID" value="MBP2326028.1"/>
    <property type="molecule type" value="Genomic_DNA"/>
</dbReference>
<dbReference type="Pfam" id="PF03422">
    <property type="entry name" value="CBM_6"/>
    <property type="match status" value="1"/>
</dbReference>